<accession>A0ABW1F2K9</accession>
<protein>
    <submittedName>
        <fullName evidence="3">VC0807 family protein</fullName>
    </submittedName>
</protein>
<evidence type="ECO:0000313" key="3">
    <source>
        <dbReference type="EMBL" id="MFC5888393.1"/>
    </source>
</evidence>
<evidence type="ECO:0000256" key="1">
    <source>
        <dbReference type="SAM" id="Phobius"/>
    </source>
</evidence>
<feature type="transmembrane region" description="Helical" evidence="1">
    <location>
        <begin position="47"/>
        <end position="69"/>
    </location>
</feature>
<evidence type="ECO:0000313" key="4">
    <source>
        <dbReference type="Proteomes" id="UP001596067"/>
    </source>
</evidence>
<dbReference type="EMBL" id="JBHSOD010000039">
    <property type="protein sequence ID" value="MFC5888393.1"/>
    <property type="molecule type" value="Genomic_DNA"/>
</dbReference>
<comment type="caution">
    <text evidence="3">The sequence shown here is derived from an EMBL/GenBank/DDBJ whole genome shotgun (WGS) entry which is preliminary data.</text>
</comment>
<dbReference type="NCBIfam" id="NF041646">
    <property type="entry name" value="VC0807_fam"/>
    <property type="match status" value="1"/>
</dbReference>
<keyword evidence="4" id="KW-1185">Reference proteome</keyword>
<dbReference type="RefSeq" id="WP_313764432.1">
    <property type="nucleotide sequence ID" value="NZ_BAAAVH010000109.1"/>
</dbReference>
<feature type="transmembrane region" description="Helical" evidence="1">
    <location>
        <begin position="202"/>
        <end position="224"/>
    </location>
</feature>
<feature type="transmembrane region" description="Helical" evidence="1">
    <location>
        <begin position="81"/>
        <end position="101"/>
    </location>
</feature>
<keyword evidence="2" id="KW-0732">Signal</keyword>
<keyword evidence="1" id="KW-0472">Membrane</keyword>
<dbReference type="Proteomes" id="UP001596067">
    <property type="component" value="Unassembled WGS sequence"/>
</dbReference>
<feature type="chain" id="PRO_5045653642" evidence="2">
    <location>
        <begin position="24"/>
        <end position="241"/>
    </location>
</feature>
<feature type="transmembrane region" description="Helical" evidence="1">
    <location>
        <begin position="173"/>
        <end position="196"/>
    </location>
</feature>
<evidence type="ECO:0000256" key="2">
    <source>
        <dbReference type="SAM" id="SignalP"/>
    </source>
</evidence>
<keyword evidence="1" id="KW-0812">Transmembrane</keyword>
<name>A0ABW1F2K9_9ACTN</name>
<keyword evidence="1" id="KW-1133">Transmembrane helix</keyword>
<organism evidence="3 4">
    <name type="scientific">Kitasatospora aburaviensis</name>
    <dbReference type="NCBI Taxonomy" id="67265"/>
    <lineage>
        <taxon>Bacteria</taxon>
        <taxon>Bacillati</taxon>
        <taxon>Actinomycetota</taxon>
        <taxon>Actinomycetes</taxon>
        <taxon>Kitasatosporales</taxon>
        <taxon>Streptomycetaceae</taxon>
        <taxon>Kitasatospora</taxon>
    </lineage>
</organism>
<feature type="transmembrane region" description="Helical" evidence="1">
    <location>
        <begin position="113"/>
        <end position="134"/>
    </location>
</feature>
<proteinExistence type="predicted"/>
<reference evidence="4" key="1">
    <citation type="journal article" date="2019" name="Int. J. Syst. Evol. Microbiol.">
        <title>The Global Catalogue of Microorganisms (GCM) 10K type strain sequencing project: providing services to taxonomists for standard genome sequencing and annotation.</title>
        <authorList>
            <consortium name="The Broad Institute Genomics Platform"/>
            <consortium name="The Broad Institute Genome Sequencing Center for Infectious Disease"/>
            <person name="Wu L."/>
            <person name="Ma J."/>
        </authorList>
    </citation>
    <scope>NUCLEOTIDE SEQUENCE [LARGE SCALE GENOMIC DNA]</scope>
    <source>
        <strain evidence="4">CGMCC 4.1469</strain>
    </source>
</reference>
<sequence length="241" mass="24977">MSQTLSAPAATATTAAPATTAKAANAPASALRPLVLDVAAPLAGYYLLHSAFGMSEFAALAWSGAVPAVRTTLGLLRERKLNLWASMMLGVNVVGLALTTVTGDARLMLAKDGALSATIALAILGSVLLGRPLMSSALMPFLTKGDRARSDAWQRLADGRAAGSRSFRRHERLFSTIWGTALLTECVARVVGAFTLPVSTMAWLSTVFLVGAIAAGAVLGQIAADPMEKLVRAEAARPTDC</sequence>
<feature type="signal peptide" evidence="2">
    <location>
        <begin position="1"/>
        <end position="23"/>
    </location>
</feature>
<gene>
    <name evidence="3" type="ORF">ACFP0N_25840</name>
</gene>